<dbReference type="Proteomes" id="UP000663852">
    <property type="component" value="Unassembled WGS sequence"/>
</dbReference>
<dbReference type="InterPro" id="IPR016024">
    <property type="entry name" value="ARM-type_fold"/>
</dbReference>
<evidence type="ECO:0000256" key="1">
    <source>
        <dbReference type="SAM" id="MobiDB-lite"/>
    </source>
</evidence>
<dbReference type="OrthoDB" id="6078042at2759"/>
<name>A0A813Y6U1_ADIRI</name>
<dbReference type="Pfam" id="PF00531">
    <property type="entry name" value="Death"/>
    <property type="match status" value="1"/>
</dbReference>
<dbReference type="SUPFAM" id="SSF47986">
    <property type="entry name" value="DEATH domain"/>
    <property type="match status" value="1"/>
</dbReference>
<keyword evidence="6" id="KW-1185">Reference proteome</keyword>
<feature type="region of interest" description="Disordered" evidence="1">
    <location>
        <begin position="1395"/>
        <end position="1422"/>
    </location>
</feature>
<evidence type="ECO:0000313" key="6">
    <source>
        <dbReference type="Proteomes" id="UP000663828"/>
    </source>
</evidence>
<gene>
    <name evidence="4" type="ORF">EDS130_LOCUS8721</name>
    <name evidence="5" type="ORF">XAT740_LOCUS14186</name>
</gene>
<dbReference type="Gene3D" id="3.40.50.10140">
    <property type="entry name" value="Toll/interleukin-1 receptor homology (TIR) domain"/>
    <property type="match status" value="2"/>
</dbReference>
<evidence type="ECO:0000313" key="7">
    <source>
        <dbReference type="Proteomes" id="UP000663852"/>
    </source>
</evidence>
<evidence type="ECO:0008006" key="8">
    <source>
        <dbReference type="Google" id="ProtNLM"/>
    </source>
</evidence>
<organism evidence="4 7">
    <name type="scientific">Adineta ricciae</name>
    <name type="common">Rotifer</name>
    <dbReference type="NCBI Taxonomy" id="249248"/>
    <lineage>
        <taxon>Eukaryota</taxon>
        <taxon>Metazoa</taxon>
        <taxon>Spiralia</taxon>
        <taxon>Gnathifera</taxon>
        <taxon>Rotifera</taxon>
        <taxon>Eurotatoria</taxon>
        <taxon>Bdelloidea</taxon>
        <taxon>Adinetida</taxon>
        <taxon>Adinetidae</taxon>
        <taxon>Adineta</taxon>
    </lineage>
</organism>
<evidence type="ECO:0000259" key="2">
    <source>
        <dbReference type="PROSITE" id="PS50017"/>
    </source>
</evidence>
<comment type="caution">
    <text evidence="4">The sequence shown here is derived from an EMBL/GenBank/DDBJ whole genome shotgun (WGS) entry which is preliminary data.</text>
</comment>
<evidence type="ECO:0000313" key="4">
    <source>
        <dbReference type="EMBL" id="CAF0879611.1"/>
    </source>
</evidence>
<proteinExistence type="predicted"/>
<dbReference type="SUPFAM" id="SSF52200">
    <property type="entry name" value="Toll/Interleukin receptor TIR domain"/>
    <property type="match status" value="2"/>
</dbReference>
<dbReference type="Pfam" id="PF13676">
    <property type="entry name" value="TIR_2"/>
    <property type="match status" value="2"/>
</dbReference>
<dbReference type="PROSITE" id="PS50017">
    <property type="entry name" value="DEATH_DOMAIN"/>
    <property type="match status" value="1"/>
</dbReference>
<reference evidence="4" key="1">
    <citation type="submission" date="2021-02" db="EMBL/GenBank/DDBJ databases">
        <authorList>
            <person name="Nowell W R."/>
        </authorList>
    </citation>
    <scope>NUCLEOTIDE SEQUENCE</scope>
</reference>
<dbReference type="InterPro" id="IPR000157">
    <property type="entry name" value="TIR_dom"/>
</dbReference>
<feature type="compositionally biased region" description="Basic and acidic residues" evidence="1">
    <location>
        <begin position="1398"/>
        <end position="1413"/>
    </location>
</feature>
<dbReference type="Proteomes" id="UP000663828">
    <property type="component" value="Unassembled WGS sequence"/>
</dbReference>
<feature type="compositionally biased region" description="Basic and acidic residues" evidence="1">
    <location>
        <begin position="1200"/>
        <end position="1213"/>
    </location>
</feature>
<dbReference type="PROSITE" id="PS50104">
    <property type="entry name" value="TIR"/>
    <property type="match status" value="1"/>
</dbReference>
<dbReference type="InterPro" id="IPR011029">
    <property type="entry name" value="DEATH-like_dom_sf"/>
</dbReference>
<feature type="domain" description="Death" evidence="2">
    <location>
        <begin position="938"/>
        <end position="1003"/>
    </location>
</feature>
<accession>A0A813Y6U1</accession>
<dbReference type="InterPro" id="IPR000488">
    <property type="entry name" value="Death_dom"/>
</dbReference>
<dbReference type="Gene3D" id="1.10.533.10">
    <property type="entry name" value="Death Domain, Fas"/>
    <property type="match status" value="1"/>
</dbReference>
<sequence>MDEFIRQLPHDNAQLNTQWPDIFDRLFKLANQIPESDLSSFKIKCLSALLNYVVEDQEEYVTDKATLIHTVLENLFQHPLPPLEEITRMFCHLLDISNKNRMINLALIQKIYSGYRLGERLRQKESVDLIEKILFSLEKFDFADEGFNLKVQGQWDDLLSKGVFSAIVCDNNKLTELELMTNMRSAYQHFYRSAAQHSQQSQIWSNIITAIKYVFPTLFDVFTTPGDLQLHLSTAVTPPVAFDYVNLLAKSLQRQPDLFKNNSSHIYAAFEQLVLHNNIKEADSILTYVIVHHFALITNHEEIINLFIRLCSAVTDIECRHSFCKLLIAPFVYELTKKKPNKKLAVSCFDLIIAIADQKVAEALSSVKRLIAISEFYPWKQLDKQLTHLLQTCSAYDEVSGGTENNDLSILADVLKLLHDRSKTNTSILQATHEPALEAVLKWCSGRNVADGEGYREYVYEMGQSMTELVDEKRVSADTCRQVVAVLQKRVDDLDEDTYEVNHAYETFLSAVTTLTSKCMKQLKPVPLTLHEDVARYCLSALKYPLRRENGSATIEYLTALLLWFSVGPCLGNENDARAYEKCVDRLFEMIYSENEESMHSWWSTYWSTVLMNYPNVAANHSEQLLEEIIDHKQIILLGMLITLYPKNPQPFHQRLDDLIHALFDNNGQHLTSIASLLNSIFQANPQLITPAQIDYLFTSIASHHHIPYASDSIYRLLELVASAQPELFDKHRQQLIEAASQQQTYNVFNCLHQYLIASSVLNGEEAAGTNLTVLIDLIKNTKTLSSDLCTQIFQTCQAIGSRYKAALAKKREDLVLYESSNSMCRMLIDMIDGNKMSEEQQALLNRTVDEMTEIEARVVQTEKSVDKVTKLVKRQELHMTNLDAHVNHIDTQITDLHQQVDLHAREIERIDAKTLSYVPSEWGHQVCRLLNVRADNDWRLLGKRFGYSASELKHWAMQLDPSMSLLNEWYMTHKADEATYGLVKMLGDIGRSDVEDIIRSAMSVAGQLIPDDLSIDIKRLPPVFLSYQWGSQKAVTRLKSHLEQAGYACWMDTGEMGGGDKLFAKIDAGIRGAKVVVCCLNKKYAQSDNCSREVHLTISTGKPLIPLQMEKQTWPPEGALGPIMSEYLYIRFFDRKASDENYWPADKFTELLGQIRYHVAPDPDMISDQYRNWFVPRVDNLIFLQPTVTTDSTTTTTTPDEKKDKEAKAEEKKKKKTTTGGDENDNADDTPLVVTHPQIMISYQWDYQKDIIVLYKKLTRLGYRCWLDIFQMGGGDSLFEKIDTGIRHAKCILSCVTPKYTKSINCRREMALADALQKLIVPMLIEETGSWPPAGPMSMVFAERSYIDFRREGDGRERWSGKEFEMVLARLKQAIPEVETAQPRRHLLEMQRPMTSMKREERDKGKEKEKEKVKMKRVGSAPVIAQSRACSIM</sequence>
<feature type="region of interest" description="Disordered" evidence="1">
    <location>
        <begin position="1191"/>
        <end position="1232"/>
    </location>
</feature>
<dbReference type="PANTHER" id="PTHR47508:SF1">
    <property type="entry name" value="NON-SPECIFIC SERINE_THREONINE PROTEIN KINASE"/>
    <property type="match status" value="1"/>
</dbReference>
<dbReference type="InterPro" id="IPR035897">
    <property type="entry name" value="Toll_tir_struct_dom_sf"/>
</dbReference>
<dbReference type="EMBL" id="CAJNOR010000844">
    <property type="protein sequence ID" value="CAF1020094.1"/>
    <property type="molecule type" value="Genomic_DNA"/>
</dbReference>
<evidence type="ECO:0000259" key="3">
    <source>
        <dbReference type="PROSITE" id="PS50104"/>
    </source>
</evidence>
<evidence type="ECO:0000313" key="5">
    <source>
        <dbReference type="EMBL" id="CAF1020094.1"/>
    </source>
</evidence>
<dbReference type="EMBL" id="CAJNOJ010000028">
    <property type="protein sequence ID" value="CAF0879611.1"/>
    <property type="molecule type" value="Genomic_DNA"/>
</dbReference>
<dbReference type="SUPFAM" id="SSF48371">
    <property type="entry name" value="ARM repeat"/>
    <property type="match status" value="1"/>
</dbReference>
<protein>
    <recommendedName>
        <fullName evidence="8">Death domain-containing protein</fullName>
    </recommendedName>
</protein>
<dbReference type="GO" id="GO:0007165">
    <property type="term" value="P:signal transduction"/>
    <property type="evidence" value="ECO:0007669"/>
    <property type="project" value="InterPro"/>
</dbReference>
<dbReference type="PANTHER" id="PTHR47508">
    <property type="entry name" value="SAM DOMAIN-CONTAINING PROTEIN-RELATED"/>
    <property type="match status" value="1"/>
</dbReference>
<feature type="domain" description="TIR" evidence="3">
    <location>
        <begin position="1236"/>
        <end position="1354"/>
    </location>
</feature>